<reference evidence="17" key="1">
    <citation type="submission" date="2025-08" db="UniProtKB">
        <authorList>
            <consortium name="RefSeq"/>
        </authorList>
    </citation>
    <scope>IDENTIFICATION</scope>
</reference>
<dbReference type="InterPro" id="IPR038269">
    <property type="entry name" value="SCAN_sf"/>
</dbReference>
<comment type="subcellular location">
    <subcellularLocation>
        <location evidence="1 11">Nucleus</location>
    </subcellularLocation>
</comment>
<feature type="domain" description="C2H2-type" evidence="13">
    <location>
        <begin position="358"/>
        <end position="385"/>
    </location>
</feature>
<dbReference type="Pfam" id="PF00096">
    <property type="entry name" value="zf-C2H2"/>
    <property type="match status" value="3"/>
</dbReference>
<feature type="domain" description="C2H2-type" evidence="13">
    <location>
        <begin position="524"/>
        <end position="551"/>
    </location>
</feature>
<dbReference type="Pfam" id="PF01352">
    <property type="entry name" value="KRAB"/>
    <property type="match status" value="1"/>
</dbReference>
<evidence type="ECO:0000313" key="17">
    <source>
        <dbReference type="RefSeq" id="XP_072824487.1"/>
    </source>
</evidence>
<dbReference type="PANTHER" id="PTHR23226">
    <property type="entry name" value="ZINC FINGER AND SCAN DOMAIN-CONTAINING"/>
    <property type="match status" value="1"/>
</dbReference>
<keyword evidence="8" id="KW-0804">Transcription</keyword>
<dbReference type="Proteomes" id="UP001652581">
    <property type="component" value="Chromosome 9"/>
</dbReference>
<dbReference type="SMART" id="SM00431">
    <property type="entry name" value="SCAN"/>
    <property type="match status" value="1"/>
</dbReference>
<feature type="region of interest" description="Disordered" evidence="12">
    <location>
        <begin position="237"/>
        <end position="259"/>
    </location>
</feature>
<dbReference type="PROSITE" id="PS00028">
    <property type="entry name" value="ZINC_FINGER_C2H2_1"/>
    <property type="match status" value="5"/>
</dbReference>
<keyword evidence="9 11" id="KW-0539">Nucleus</keyword>
<dbReference type="GeneID" id="102539710"/>
<evidence type="ECO:0000256" key="6">
    <source>
        <dbReference type="ARBA" id="ARBA00023015"/>
    </source>
</evidence>
<dbReference type="InterPro" id="IPR036051">
    <property type="entry name" value="KRAB_dom_sf"/>
</dbReference>
<keyword evidence="4 10" id="KW-0863">Zinc-finger</keyword>
<sequence>MLHMTEVLEVLRNPQLFHLCDQEETLENIPIRNPGALKVPCQTFRHFQYQSVAGPHQALSQIQELCWQWLQPEIHTKEQMMEQLVLEQFLNTLPKEVQTWVRLRQPKSSKEAGNLVANLIQACEEKVFPAQDPVLAEKRNTREHRKKSTDSAPAVRPQELVTFKDVVVDFSPEELTYLSAAQRHLYREVMLENYRNLVSLGHQFPKPDIISRLEEEEACAAEGDGSAMMCPDLEKKPETKHLTPKQRLPIGKSSSGAGVEDLEVGNFSRAHGGESSPDRPLDLHRINQEKLLSPVRMSDPKTLAQERSHDSDEFESSDLTKQSEGLLGKDPQKCTTPGICTSPQPVDCGPFLQEDKPNRCEFCGRSYSTQMACERHEQTHMGKKPFECNQCGEAFYLMPHLARHQKTHSREKASGCNEGGRSFIPQANICGHVRTHSQEDYYECLQCGRAFVQDVHFFQHLKAHEAEKALPPGLPRNKTYLIRYQRKHGYIGERACQCCDCGKAFGRSSHLIQHYRIHAQQRPYQCQLCGKCFSRPSHLTQHYQLHSQQRTIECKC</sequence>
<evidence type="ECO:0000256" key="11">
    <source>
        <dbReference type="PROSITE-ProRule" id="PRU00187"/>
    </source>
</evidence>
<feature type="domain" description="C2H2-type" evidence="13">
    <location>
        <begin position="442"/>
        <end position="469"/>
    </location>
</feature>
<feature type="region of interest" description="Disordered" evidence="12">
    <location>
        <begin position="290"/>
        <end position="332"/>
    </location>
</feature>
<evidence type="ECO:0000256" key="8">
    <source>
        <dbReference type="ARBA" id="ARBA00023163"/>
    </source>
</evidence>
<keyword evidence="5" id="KW-0862">Zinc</keyword>
<dbReference type="Gene3D" id="6.10.140.140">
    <property type="match status" value="1"/>
</dbReference>
<proteinExistence type="predicted"/>
<dbReference type="PROSITE" id="PS50805">
    <property type="entry name" value="KRAB"/>
    <property type="match status" value="1"/>
</dbReference>
<evidence type="ECO:0000259" key="14">
    <source>
        <dbReference type="PROSITE" id="PS50804"/>
    </source>
</evidence>
<evidence type="ECO:0000256" key="12">
    <source>
        <dbReference type="SAM" id="MobiDB-lite"/>
    </source>
</evidence>
<gene>
    <name evidence="17" type="primary">ZIM2</name>
</gene>
<dbReference type="Pfam" id="PF02023">
    <property type="entry name" value="SCAN"/>
    <property type="match status" value="1"/>
</dbReference>
<keyword evidence="7" id="KW-0238">DNA-binding</keyword>
<dbReference type="SMART" id="SM00355">
    <property type="entry name" value="ZnF_C2H2"/>
    <property type="match status" value="5"/>
</dbReference>
<dbReference type="RefSeq" id="XP_072824487.1">
    <property type="nucleotide sequence ID" value="XM_072968386.1"/>
</dbReference>
<evidence type="ECO:0000256" key="9">
    <source>
        <dbReference type="ARBA" id="ARBA00023242"/>
    </source>
</evidence>
<accession>A0ABM5DUB5</accession>
<feature type="domain" description="SCAN box" evidence="14">
    <location>
        <begin position="42"/>
        <end position="119"/>
    </location>
</feature>
<dbReference type="InterPro" id="IPR001909">
    <property type="entry name" value="KRAB"/>
</dbReference>
<evidence type="ECO:0000259" key="13">
    <source>
        <dbReference type="PROSITE" id="PS50157"/>
    </source>
</evidence>
<evidence type="ECO:0000256" key="1">
    <source>
        <dbReference type="ARBA" id="ARBA00004123"/>
    </source>
</evidence>
<evidence type="ECO:0000313" key="16">
    <source>
        <dbReference type="Proteomes" id="UP001652581"/>
    </source>
</evidence>
<dbReference type="PROSITE" id="PS50804">
    <property type="entry name" value="SCAN_BOX"/>
    <property type="match status" value="1"/>
</dbReference>
<organism evidence="16 17">
    <name type="scientific">Vicugna pacos</name>
    <name type="common">Alpaca</name>
    <name type="synonym">Lama pacos</name>
    <dbReference type="NCBI Taxonomy" id="30538"/>
    <lineage>
        <taxon>Eukaryota</taxon>
        <taxon>Metazoa</taxon>
        <taxon>Chordata</taxon>
        <taxon>Craniata</taxon>
        <taxon>Vertebrata</taxon>
        <taxon>Euteleostomi</taxon>
        <taxon>Mammalia</taxon>
        <taxon>Eutheria</taxon>
        <taxon>Laurasiatheria</taxon>
        <taxon>Artiodactyla</taxon>
        <taxon>Tylopoda</taxon>
        <taxon>Camelidae</taxon>
        <taxon>Vicugna</taxon>
    </lineage>
</organism>
<evidence type="ECO:0000256" key="4">
    <source>
        <dbReference type="ARBA" id="ARBA00022771"/>
    </source>
</evidence>
<keyword evidence="3" id="KW-0677">Repeat</keyword>
<dbReference type="Gene3D" id="3.30.160.60">
    <property type="entry name" value="Classic Zinc Finger"/>
    <property type="match status" value="5"/>
</dbReference>
<evidence type="ECO:0000256" key="10">
    <source>
        <dbReference type="PROSITE-ProRule" id="PRU00042"/>
    </source>
</evidence>
<feature type="domain" description="C2H2-type" evidence="13">
    <location>
        <begin position="494"/>
        <end position="523"/>
    </location>
</feature>
<dbReference type="SUPFAM" id="SSF47353">
    <property type="entry name" value="Retrovirus capsid dimerization domain-like"/>
    <property type="match status" value="1"/>
</dbReference>
<feature type="domain" description="KRAB" evidence="15">
    <location>
        <begin position="161"/>
        <end position="232"/>
    </location>
</feature>
<dbReference type="PROSITE" id="PS50157">
    <property type="entry name" value="ZINC_FINGER_C2H2_2"/>
    <property type="match status" value="5"/>
</dbReference>
<feature type="domain" description="C2H2-type" evidence="13">
    <location>
        <begin position="386"/>
        <end position="413"/>
    </location>
</feature>
<dbReference type="PANTHER" id="PTHR23226:SF416">
    <property type="entry name" value="FI01424P"/>
    <property type="match status" value="1"/>
</dbReference>
<name>A0ABM5DUB5_VICPA</name>
<evidence type="ECO:0000256" key="3">
    <source>
        <dbReference type="ARBA" id="ARBA00022737"/>
    </source>
</evidence>
<dbReference type="InterPro" id="IPR003309">
    <property type="entry name" value="SCAN_dom"/>
</dbReference>
<dbReference type="Gene3D" id="1.10.4020.10">
    <property type="entry name" value="DNA breaking-rejoining enzymes"/>
    <property type="match status" value="1"/>
</dbReference>
<evidence type="ECO:0000256" key="5">
    <source>
        <dbReference type="ARBA" id="ARBA00022833"/>
    </source>
</evidence>
<keyword evidence="6" id="KW-0805">Transcription regulation</keyword>
<keyword evidence="16" id="KW-1185">Reference proteome</keyword>
<evidence type="ECO:0000256" key="7">
    <source>
        <dbReference type="ARBA" id="ARBA00023125"/>
    </source>
</evidence>
<dbReference type="CDD" id="cd07936">
    <property type="entry name" value="SCAN"/>
    <property type="match status" value="1"/>
</dbReference>
<dbReference type="SMART" id="SM00349">
    <property type="entry name" value="KRAB"/>
    <property type="match status" value="1"/>
</dbReference>
<dbReference type="CDD" id="cd07765">
    <property type="entry name" value="KRAB_A-box"/>
    <property type="match status" value="1"/>
</dbReference>
<dbReference type="InterPro" id="IPR013087">
    <property type="entry name" value="Znf_C2H2_type"/>
</dbReference>
<protein>
    <submittedName>
        <fullName evidence="17">Zinc finger imprinted 2</fullName>
    </submittedName>
</protein>
<evidence type="ECO:0000259" key="15">
    <source>
        <dbReference type="PROSITE" id="PS50805"/>
    </source>
</evidence>
<evidence type="ECO:0000256" key="2">
    <source>
        <dbReference type="ARBA" id="ARBA00022723"/>
    </source>
</evidence>
<dbReference type="SUPFAM" id="SSF57667">
    <property type="entry name" value="beta-beta-alpha zinc fingers"/>
    <property type="match status" value="3"/>
</dbReference>
<keyword evidence="2" id="KW-0479">Metal-binding</keyword>
<dbReference type="InterPro" id="IPR036236">
    <property type="entry name" value="Znf_C2H2_sf"/>
</dbReference>
<dbReference type="SUPFAM" id="SSF109640">
    <property type="entry name" value="KRAB domain (Kruppel-associated box)"/>
    <property type="match status" value="1"/>
</dbReference>